<reference evidence="2 3" key="1">
    <citation type="journal article" date="2016" name="Nat. Biotechnol.">
        <title>Measurement of bacterial replication rates in microbial communities.</title>
        <authorList>
            <person name="Brown C.T."/>
            <person name="Olm M.R."/>
            <person name="Thomas B.C."/>
            <person name="Banfield J.F."/>
        </authorList>
    </citation>
    <scope>NUCLEOTIDE SEQUENCE [LARGE SCALE GENOMIC DNA]</scope>
    <source>
        <strain evidence="2">46_33</strain>
    </source>
</reference>
<evidence type="ECO:0000313" key="2">
    <source>
        <dbReference type="EMBL" id="OLA36192.1"/>
    </source>
</evidence>
<dbReference type="InterPro" id="IPR004013">
    <property type="entry name" value="PHP_dom"/>
</dbReference>
<dbReference type="Proteomes" id="UP000186777">
    <property type="component" value="Unassembled WGS sequence"/>
</dbReference>
<accession>A0A1Q6R1D5</accession>
<feature type="domain" description="Polymerase/histidinol phosphatase N-terminal" evidence="1">
    <location>
        <begin position="5"/>
        <end position="70"/>
    </location>
</feature>
<sequence>MSVRADLHIHTTASDGTWTPAELIAEAQKQQLGLIAVTDHDSVANVAEAMTLAAAAGITVLPAAEICSTKEDLSFHILGYGIDIHNKQLLELMQHNEALLEQKDVDSIHLLARDGWPVDEAEFARYTYDRRRGGWRALAYLIDKGLCTGVGDFFQRIFTPEHDLGFPEFPAISEVITAIHAAGGAALCAHAASGFHGPGLERVLDILRTEKFDGFECYHSNHSEEGTQRLLQHCQKHGLLISGGSDCHGTFVPGRRLGQPLVTADMLRLDGLLPQDVK</sequence>
<dbReference type="InterPro" id="IPR016195">
    <property type="entry name" value="Pol/histidinol_Pase-like"/>
</dbReference>
<dbReference type="AlphaFoldDB" id="A0A1Q6R1D5"/>
<dbReference type="GO" id="GO:0004534">
    <property type="term" value="F:5'-3' RNA exonuclease activity"/>
    <property type="evidence" value="ECO:0007669"/>
    <property type="project" value="TreeGrafter"/>
</dbReference>
<dbReference type="InterPro" id="IPR052018">
    <property type="entry name" value="PHP_domain"/>
</dbReference>
<name>A0A1Q6R1D5_9FIRM</name>
<organism evidence="2 3">
    <name type="scientific">Phascolarctobacterium succinatutens</name>
    <dbReference type="NCBI Taxonomy" id="626940"/>
    <lineage>
        <taxon>Bacteria</taxon>
        <taxon>Bacillati</taxon>
        <taxon>Bacillota</taxon>
        <taxon>Negativicutes</taxon>
        <taxon>Acidaminococcales</taxon>
        <taxon>Acidaminococcaceae</taxon>
        <taxon>Phascolarctobacterium</taxon>
    </lineage>
</organism>
<dbReference type="SMART" id="SM00481">
    <property type="entry name" value="POLIIIAc"/>
    <property type="match status" value="1"/>
</dbReference>
<dbReference type="InterPro" id="IPR003141">
    <property type="entry name" value="Pol/His_phosphatase_N"/>
</dbReference>
<dbReference type="EMBL" id="MNTG01000048">
    <property type="protein sequence ID" value="OLA36192.1"/>
    <property type="molecule type" value="Genomic_DNA"/>
</dbReference>
<dbReference type="Gene3D" id="1.10.150.650">
    <property type="match status" value="1"/>
</dbReference>
<dbReference type="RefSeq" id="WP_303680594.1">
    <property type="nucleotide sequence ID" value="NZ_DBEZXK010000004.1"/>
</dbReference>
<comment type="caution">
    <text evidence="2">The sequence shown here is derived from an EMBL/GenBank/DDBJ whole genome shotgun (WGS) entry which is preliminary data.</text>
</comment>
<dbReference type="GO" id="GO:0035312">
    <property type="term" value="F:5'-3' DNA exonuclease activity"/>
    <property type="evidence" value="ECO:0007669"/>
    <property type="project" value="TreeGrafter"/>
</dbReference>
<dbReference type="Gene3D" id="3.20.20.140">
    <property type="entry name" value="Metal-dependent hydrolases"/>
    <property type="match status" value="1"/>
</dbReference>
<dbReference type="Pfam" id="PF02811">
    <property type="entry name" value="PHP"/>
    <property type="match status" value="1"/>
</dbReference>
<proteinExistence type="predicted"/>
<evidence type="ECO:0000313" key="3">
    <source>
        <dbReference type="Proteomes" id="UP000186777"/>
    </source>
</evidence>
<dbReference type="PANTHER" id="PTHR42924">
    <property type="entry name" value="EXONUCLEASE"/>
    <property type="match status" value="1"/>
</dbReference>
<protein>
    <submittedName>
        <fullName evidence="2">Phosphatase</fullName>
    </submittedName>
</protein>
<dbReference type="SUPFAM" id="SSF89550">
    <property type="entry name" value="PHP domain-like"/>
    <property type="match status" value="1"/>
</dbReference>
<dbReference type="STRING" id="626940.BHW43_11220"/>
<gene>
    <name evidence="2" type="ORF">BHW43_11220</name>
</gene>
<dbReference type="PANTHER" id="PTHR42924:SF3">
    <property type="entry name" value="POLYMERASE_HISTIDINOL PHOSPHATASE N-TERMINAL DOMAIN-CONTAINING PROTEIN"/>
    <property type="match status" value="1"/>
</dbReference>
<evidence type="ECO:0000259" key="1">
    <source>
        <dbReference type="SMART" id="SM00481"/>
    </source>
</evidence>
<dbReference type="CDD" id="cd07438">
    <property type="entry name" value="PHP_HisPPase_AMP"/>
    <property type="match status" value="1"/>
</dbReference>